<feature type="domain" description="PilZ" evidence="1">
    <location>
        <begin position="3"/>
        <end position="84"/>
    </location>
</feature>
<dbReference type="EMBL" id="ADZX01000739">
    <property type="protein sequence ID" value="EFK95555.1"/>
    <property type="molecule type" value="Genomic_DNA"/>
</dbReference>
<evidence type="ECO:0000259" key="1">
    <source>
        <dbReference type="Pfam" id="PF07238"/>
    </source>
</evidence>
<evidence type="ECO:0000313" key="2">
    <source>
        <dbReference type="EMBL" id="EFK95555.1"/>
    </source>
</evidence>
<accession>D9PLL1</accession>
<dbReference type="GO" id="GO:0035438">
    <property type="term" value="F:cyclic-di-GMP binding"/>
    <property type="evidence" value="ECO:0007669"/>
    <property type="project" value="InterPro"/>
</dbReference>
<dbReference type="SUPFAM" id="SSF141371">
    <property type="entry name" value="PilZ domain-like"/>
    <property type="match status" value="1"/>
</dbReference>
<reference evidence="2" key="1">
    <citation type="submission" date="2010-07" db="EMBL/GenBank/DDBJ databases">
        <authorList>
            <consortium name="CONSOLIDER consortium CSD2007-00005"/>
            <person name="Guazzaroni M.-E."/>
            <person name="Richter M."/>
            <person name="Garcia-Salamanca A."/>
            <person name="Yarza P."/>
            <person name="Ferrer M."/>
        </authorList>
    </citation>
    <scope>NUCLEOTIDE SEQUENCE</scope>
</reference>
<gene>
    <name evidence="2" type="ORF">LDC_2434</name>
</gene>
<dbReference type="Pfam" id="PF07238">
    <property type="entry name" value="PilZ"/>
    <property type="match status" value="1"/>
</dbReference>
<dbReference type="Gene3D" id="2.40.10.220">
    <property type="entry name" value="predicted glycosyltransferase like domains"/>
    <property type="match status" value="1"/>
</dbReference>
<sequence>MAPLYYMAGGQTCRAFTKNISFGGAFIMPQGRLSKGQELLIILPEFIDGKRVKIYSVVSRITSVGVGIEFKGMSREQKAAILAFASVPNKRI</sequence>
<organism evidence="2">
    <name type="scientific">sediment metagenome</name>
    <dbReference type="NCBI Taxonomy" id="749907"/>
    <lineage>
        <taxon>unclassified sequences</taxon>
        <taxon>metagenomes</taxon>
        <taxon>ecological metagenomes</taxon>
    </lineage>
</organism>
<name>D9PLL1_9ZZZZ</name>
<proteinExistence type="predicted"/>
<dbReference type="InterPro" id="IPR009875">
    <property type="entry name" value="PilZ_domain"/>
</dbReference>
<protein>
    <submittedName>
        <fullName evidence="2">Protein containing Type IV pilus assembly PilZ domain</fullName>
    </submittedName>
</protein>
<comment type="caution">
    <text evidence="2">The sequence shown here is derived from an EMBL/GenBank/DDBJ whole genome shotgun (WGS) entry which is preliminary data.</text>
</comment>
<dbReference type="AlphaFoldDB" id="D9PLL1"/>
<reference evidence="2" key="2">
    <citation type="journal article" date="2011" name="Microb. Ecol.">
        <title>Taxonomic and Functional Metagenomic Profiling of the Microbial Community in the Anoxic Sediment of a Sub-saline Shallow Lake (Laguna de Carrizo, Central Spain).</title>
        <authorList>
            <person name="Ferrer M."/>
            <person name="Guazzaroni M.E."/>
            <person name="Richter M."/>
            <person name="Garcia-Salamanca A."/>
            <person name="Yarza P."/>
            <person name="Suarez-Suarez A."/>
            <person name="Solano J."/>
            <person name="Alcaide M."/>
            <person name="van Dillewijn P."/>
            <person name="Molina-Henares M.A."/>
            <person name="Lopez-Cortes N."/>
            <person name="Al-Ramahi Y."/>
            <person name="Guerrero C."/>
            <person name="Acosta A."/>
            <person name="de Eugenio L.I."/>
            <person name="Martinez V."/>
            <person name="Marques S."/>
            <person name="Rojo F."/>
            <person name="Santero E."/>
            <person name="Genilloud O."/>
            <person name="Perez-Perez J."/>
            <person name="Rossello-Mora R."/>
            <person name="Ramos J.L."/>
        </authorList>
    </citation>
    <scope>NUCLEOTIDE SEQUENCE</scope>
</reference>